<name>A0ABS0TUX9_SERPR</name>
<dbReference type="Proteomes" id="UP000639004">
    <property type="component" value="Unassembled WGS sequence"/>
</dbReference>
<reference evidence="1 2" key="1">
    <citation type="submission" date="2020-12" db="EMBL/GenBank/DDBJ databases">
        <title>Enhanced detection system for hospital associated transmission using whole genome sequencing surveillance.</title>
        <authorList>
            <person name="Harrison L.H."/>
            <person name="Van Tyne D."/>
            <person name="Marsh J.W."/>
            <person name="Griffith M.P."/>
            <person name="Snyder D.J."/>
            <person name="Cooper V.S."/>
            <person name="Mustapha M."/>
        </authorList>
    </citation>
    <scope>NUCLEOTIDE SEQUENCE [LARGE SCALE GENOMIC DNA]</scope>
    <source>
        <strain evidence="1 2">SER00238</strain>
    </source>
</reference>
<gene>
    <name evidence="1" type="ORF">JEQ07_12025</name>
</gene>
<accession>A0ABS0TUX9</accession>
<sequence>MKAINEHVGWGVDGHGIKVLFCDKCREVFYRTPSAGKAIQAQRIFSKKHQCAN</sequence>
<organism evidence="1 2">
    <name type="scientific">Serratia proteamaculans</name>
    <dbReference type="NCBI Taxonomy" id="28151"/>
    <lineage>
        <taxon>Bacteria</taxon>
        <taxon>Pseudomonadati</taxon>
        <taxon>Pseudomonadota</taxon>
        <taxon>Gammaproteobacteria</taxon>
        <taxon>Enterobacterales</taxon>
        <taxon>Yersiniaceae</taxon>
        <taxon>Serratia</taxon>
    </lineage>
</organism>
<protein>
    <submittedName>
        <fullName evidence="1">Uncharacterized protein</fullName>
    </submittedName>
</protein>
<evidence type="ECO:0000313" key="1">
    <source>
        <dbReference type="EMBL" id="MBI6181121.1"/>
    </source>
</evidence>
<keyword evidence="2" id="KW-1185">Reference proteome</keyword>
<dbReference type="RefSeq" id="WP_198642318.1">
    <property type="nucleotide sequence ID" value="NZ_JAEHSL010000007.1"/>
</dbReference>
<proteinExistence type="predicted"/>
<evidence type="ECO:0000313" key="2">
    <source>
        <dbReference type="Proteomes" id="UP000639004"/>
    </source>
</evidence>
<dbReference type="EMBL" id="JAEHSL010000007">
    <property type="protein sequence ID" value="MBI6181121.1"/>
    <property type="molecule type" value="Genomic_DNA"/>
</dbReference>
<comment type="caution">
    <text evidence="1">The sequence shown here is derived from an EMBL/GenBank/DDBJ whole genome shotgun (WGS) entry which is preliminary data.</text>
</comment>